<evidence type="ECO:0000256" key="2">
    <source>
        <dbReference type="ARBA" id="ARBA00023276"/>
    </source>
</evidence>
<sequence length="369" mass="39124">MRLSRILLSTLVASHVLAASANVELLQTPAPQSAHATRNVITNLSPHAGGYLLTGERGLLLQWQPDGQWQQLQTPVSVGLTAIATLADGSAVAVGHDAAILRREASGEWHKAFDGYDLTRLQIAALERRQAELQEAVDNPAQDADMEELEFQLEETGFNLEDTQAELESGPNKPLLSIVAAAGERLFACGAYGTLLRSDDGGKHWELQSASLDNPDRFHLNALSRSDDGSLYVVGESGLGFVSRDNGDSWQAMDLPYDGSLFGIIAQPGSANLVAFGLQGHVLISRDGGENWQHQKIDAGASLLGGTIDAQGRVVLVGHGGIVASFPVAQPDAVTVRKHPSGAAFSAVAVQGEQLILAGQFGVTAWKMN</sequence>
<evidence type="ECO:0000256" key="1">
    <source>
        <dbReference type="ARBA" id="ARBA00022531"/>
    </source>
</evidence>
<organism evidence="6 7">
    <name type="scientific">Microbulbifer pacificus</name>
    <dbReference type="NCBI Taxonomy" id="407164"/>
    <lineage>
        <taxon>Bacteria</taxon>
        <taxon>Pseudomonadati</taxon>
        <taxon>Pseudomonadota</taxon>
        <taxon>Gammaproteobacteria</taxon>
        <taxon>Cellvibrionales</taxon>
        <taxon>Microbulbiferaceae</taxon>
        <taxon>Microbulbifer</taxon>
    </lineage>
</organism>
<evidence type="ECO:0000256" key="3">
    <source>
        <dbReference type="SAM" id="Coils"/>
    </source>
</evidence>
<dbReference type="EMBL" id="CP137555">
    <property type="protein sequence ID" value="WOX06808.1"/>
    <property type="molecule type" value="Genomic_DNA"/>
</dbReference>
<feature type="chain" id="PRO_5043445727" evidence="4">
    <location>
        <begin position="19"/>
        <end position="369"/>
    </location>
</feature>
<feature type="domain" description="Photosynthesis system II assembly factor Ycf48/Hcf136-like" evidence="5">
    <location>
        <begin position="184"/>
        <end position="317"/>
    </location>
</feature>
<evidence type="ECO:0000256" key="4">
    <source>
        <dbReference type="SAM" id="SignalP"/>
    </source>
</evidence>
<dbReference type="KEGG" id="mpaf:R5R33_06675"/>
<name>A0AAU0N3F7_9GAMM</name>
<keyword evidence="3" id="KW-0175">Coiled coil</keyword>
<keyword evidence="7" id="KW-1185">Reference proteome</keyword>
<keyword evidence="2" id="KW-0604">Photosystem II</keyword>
<dbReference type="CDD" id="cd15482">
    <property type="entry name" value="Sialidase_non-viral"/>
    <property type="match status" value="1"/>
</dbReference>
<dbReference type="RefSeq" id="WP_318955243.1">
    <property type="nucleotide sequence ID" value="NZ_CP137555.1"/>
</dbReference>
<dbReference type="AlphaFoldDB" id="A0AAU0N3F7"/>
<reference evidence="6 7" key="1">
    <citation type="submission" date="2023-10" db="EMBL/GenBank/DDBJ databases">
        <title>Description of Microbulbifer bruguierae sp. nov., isolated from the sediments of mangrove plant Bruguiera sexangula and comparative genomic analyses of the genus Microbulbifer.</title>
        <authorList>
            <person name="Long M."/>
        </authorList>
    </citation>
    <scope>NUCLEOTIDE SEQUENCE [LARGE SCALE GENOMIC DNA]</scope>
    <source>
        <strain evidence="6 7">SPO729</strain>
    </source>
</reference>
<evidence type="ECO:0000313" key="6">
    <source>
        <dbReference type="EMBL" id="WOX06808.1"/>
    </source>
</evidence>
<proteinExistence type="predicted"/>
<dbReference type="PANTHER" id="PTHR47199:SF2">
    <property type="entry name" value="PHOTOSYSTEM II STABILITY_ASSEMBLY FACTOR HCF136, CHLOROPLASTIC"/>
    <property type="match status" value="1"/>
</dbReference>
<dbReference type="GO" id="GO:0009523">
    <property type="term" value="C:photosystem II"/>
    <property type="evidence" value="ECO:0007669"/>
    <property type="project" value="UniProtKB-KW"/>
</dbReference>
<accession>A0AAU0N3F7</accession>
<dbReference type="SUPFAM" id="SSF110296">
    <property type="entry name" value="Oligoxyloglucan reducing end-specific cellobiohydrolase"/>
    <property type="match status" value="1"/>
</dbReference>
<dbReference type="Gene3D" id="2.130.10.10">
    <property type="entry name" value="YVTN repeat-like/Quinoprotein amine dehydrogenase"/>
    <property type="match status" value="1"/>
</dbReference>
<evidence type="ECO:0000259" key="5">
    <source>
        <dbReference type="Pfam" id="PF14870"/>
    </source>
</evidence>
<dbReference type="InterPro" id="IPR015943">
    <property type="entry name" value="WD40/YVTN_repeat-like_dom_sf"/>
</dbReference>
<gene>
    <name evidence="6" type="ORF">R5R33_06675</name>
</gene>
<dbReference type="GO" id="GO:0015979">
    <property type="term" value="P:photosynthesis"/>
    <property type="evidence" value="ECO:0007669"/>
    <property type="project" value="UniProtKB-KW"/>
</dbReference>
<dbReference type="PANTHER" id="PTHR47199">
    <property type="entry name" value="PHOTOSYSTEM II STABILITY/ASSEMBLY FACTOR HCF136, CHLOROPLASTIC"/>
    <property type="match status" value="1"/>
</dbReference>
<keyword evidence="1" id="KW-0602">Photosynthesis</keyword>
<dbReference type="Pfam" id="PF14870">
    <property type="entry name" value="PSII_BNR"/>
    <property type="match status" value="1"/>
</dbReference>
<feature type="signal peptide" evidence="4">
    <location>
        <begin position="1"/>
        <end position="18"/>
    </location>
</feature>
<evidence type="ECO:0000313" key="7">
    <source>
        <dbReference type="Proteomes" id="UP001302477"/>
    </source>
</evidence>
<protein>
    <submittedName>
        <fullName evidence="6">YCF48-related protein</fullName>
    </submittedName>
</protein>
<dbReference type="InterPro" id="IPR028203">
    <property type="entry name" value="PSII_CF48-like_dom"/>
</dbReference>
<feature type="coiled-coil region" evidence="3">
    <location>
        <begin position="116"/>
        <end position="166"/>
    </location>
</feature>
<dbReference type="Proteomes" id="UP001302477">
    <property type="component" value="Chromosome"/>
</dbReference>
<keyword evidence="4" id="KW-0732">Signal</keyword>